<proteinExistence type="predicted"/>
<sequence>MRVQEKCRLAAPENDYIKESCQKAIDFFNNQIDELNDSIQKIIDGNPELQKRQKIIRTVPGIGYVHGIGGPMITVVIIGSSLLAIFGRMPWPALFALGMFVAVFFGAPQIVTKVTEKEVCCLFKGQTLENGKCVAAPGYERVGTGYACRSGWALTNKGYCIKAGQDPSKYWK</sequence>
<dbReference type="EMBL" id="BMAO01008523">
    <property type="protein sequence ID" value="GFR24403.1"/>
    <property type="molecule type" value="Genomic_DNA"/>
</dbReference>
<dbReference type="Proteomes" id="UP000887116">
    <property type="component" value="Unassembled WGS sequence"/>
</dbReference>
<keyword evidence="1" id="KW-0472">Membrane</keyword>
<keyword evidence="3" id="KW-1185">Reference proteome</keyword>
<accession>A0A8X6HIX3</accession>
<evidence type="ECO:0000313" key="2">
    <source>
        <dbReference type="EMBL" id="GFR24403.1"/>
    </source>
</evidence>
<dbReference type="Pfam" id="PF04956">
    <property type="entry name" value="TrbC"/>
    <property type="match status" value="1"/>
</dbReference>
<feature type="transmembrane region" description="Helical" evidence="1">
    <location>
        <begin position="61"/>
        <end position="85"/>
    </location>
</feature>
<keyword evidence="1" id="KW-0812">Transmembrane</keyword>
<evidence type="ECO:0000256" key="1">
    <source>
        <dbReference type="SAM" id="Phobius"/>
    </source>
</evidence>
<evidence type="ECO:0000313" key="3">
    <source>
        <dbReference type="Proteomes" id="UP000887116"/>
    </source>
</evidence>
<feature type="transmembrane region" description="Helical" evidence="1">
    <location>
        <begin position="91"/>
        <end position="107"/>
    </location>
</feature>
<organism evidence="2 3">
    <name type="scientific">Trichonephila clavata</name>
    <name type="common">Joro spider</name>
    <name type="synonym">Nephila clavata</name>
    <dbReference type="NCBI Taxonomy" id="2740835"/>
    <lineage>
        <taxon>Eukaryota</taxon>
        <taxon>Metazoa</taxon>
        <taxon>Ecdysozoa</taxon>
        <taxon>Arthropoda</taxon>
        <taxon>Chelicerata</taxon>
        <taxon>Arachnida</taxon>
        <taxon>Araneae</taxon>
        <taxon>Araneomorphae</taxon>
        <taxon>Entelegynae</taxon>
        <taxon>Araneoidea</taxon>
        <taxon>Nephilidae</taxon>
        <taxon>Trichonephila</taxon>
    </lineage>
</organism>
<protein>
    <submittedName>
        <fullName evidence="2">Uncharacterized protein</fullName>
    </submittedName>
</protein>
<dbReference type="AlphaFoldDB" id="A0A8X6HIX3"/>
<comment type="caution">
    <text evidence="2">The sequence shown here is derived from an EMBL/GenBank/DDBJ whole genome shotgun (WGS) entry which is preliminary data.</text>
</comment>
<name>A0A8X6HIX3_TRICU</name>
<keyword evidence="1" id="KW-1133">Transmembrane helix</keyword>
<reference evidence="2" key="1">
    <citation type="submission" date="2020-07" db="EMBL/GenBank/DDBJ databases">
        <title>Multicomponent nature underlies the extraordinary mechanical properties of spider dragline silk.</title>
        <authorList>
            <person name="Kono N."/>
            <person name="Nakamura H."/>
            <person name="Mori M."/>
            <person name="Yoshida Y."/>
            <person name="Ohtoshi R."/>
            <person name="Malay A.D."/>
            <person name="Moran D.A.P."/>
            <person name="Tomita M."/>
            <person name="Numata K."/>
            <person name="Arakawa K."/>
        </authorList>
    </citation>
    <scope>NUCLEOTIDE SEQUENCE</scope>
</reference>
<dbReference type="InterPro" id="IPR007039">
    <property type="entry name" value="TrbC/VirB2"/>
</dbReference>
<gene>
    <name evidence="2" type="primary">wCauA_04110</name>
    <name evidence="2" type="ORF">TNCT_413341</name>
</gene>